<organism evidence="1 2">
    <name type="scientific">Dyadobacter sandarakinus</name>
    <dbReference type="NCBI Taxonomy" id="2747268"/>
    <lineage>
        <taxon>Bacteria</taxon>
        <taxon>Pseudomonadati</taxon>
        <taxon>Bacteroidota</taxon>
        <taxon>Cytophagia</taxon>
        <taxon>Cytophagales</taxon>
        <taxon>Spirosomataceae</taxon>
        <taxon>Dyadobacter</taxon>
    </lineage>
</organism>
<sequence>MEFDIKGNLMPYEIIYTDLATFKRELVDAFPHSRTRQHIFQNFAGYIEKLTALIGTDFYQWIDGSFVTRKLDPRDIDVVTFVDADVYNKCEQGIQLLRDYNRDHQTGLDEYFVKHYPELHRKNVLYQMDIVQWYTQFCTSRTGARKGFIQLNY</sequence>
<dbReference type="Proteomes" id="UP000612680">
    <property type="component" value="Chromosome"/>
</dbReference>
<name>A0ABX7I5N6_9BACT</name>
<keyword evidence="2" id="KW-1185">Reference proteome</keyword>
<accession>A0ABX7I5N6</accession>
<reference evidence="1 2" key="1">
    <citation type="submission" date="2020-06" db="EMBL/GenBank/DDBJ databases">
        <title>Dyadobacter sandarakinus sp. nov., isolated from the soil of the Arctic Yellow River Station.</title>
        <authorList>
            <person name="Zhang Y."/>
            <person name="Peng F."/>
        </authorList>
    </citation>
    <scope>NUCLEOTIDE SEQUENCE [LARGE SCALE GENOMIC DNA]</scope>
    <source>
        <strain evidence="1 2">Q3-56</strain>
    </source>
</reference>
<dbReference type="EMBL" id="CP056775">
    <property type="protein sequence ID" value="QRR01184.1"/>
    <property type="molecule type" value="Genomic_DNA"/>
</dbReference>
<gene>
    <name evidence="1" type="ORF">HWI92_09840</name>
</gene>
<evidence type="ECO:0000313" key="2">
    <source>
        <dbReference type="Proteomes" id="UP000612680"/>
    </source>
</evidence>
<dbReference type="RefSeq" id="WP_204663242.1">
    <property type="nucleotide sequence ID" value="NZ_CP056775.1"/>
</dbReference>
<proteinExistence type="predicted"/>
<dbReference type="InterPro" id="IPR053860">
    <property type="entry name" value="DUF6932"/>
</dbReference>
<protein>
    <recommendedName>
        <fullName evidence="3">Nucleotidyltransferase</fullName>
    </recommendedName>
</protein>
<dbReference type="Pfam" id="PF22014">
    <property type="entry name" value="DUF6932"/>
    <property type="match status" value="1"/>
</dbReference>
<evidence type="ECO:0000313" key="1">
    <source>
        <dbReference type="EMBL" id="QRR01184.1"/>
    </source>
</evidence>
<evidence type="ECO:0008006" key="3">
    <source>
        <dbReference type="Google" id="ProtNLM"/>
    </source>
</evidence>